<sequence>MMFKDGGGMDKKFVKTLDKEAKEKYLAIVKNKNLTKAQAETQLDAFVQTLTPEQKEKYNAMKESRQEHMNKLKAKVAEMMPTFSQQTQKVIREIEAILDDKNLTCAETRERLQQIRKTSPKETQNELRKIFRSLKGGKKGSAQVEGRFDAQKNKFEVPFNNEFEGTIVDTVV</sequence>
<accession>A0A914Z8T4</accession>
<evidence type="ECO:0000313" key="3">
    <source>
        <dbReference type="WBParaSite" id="PSU_v2.g8248.t1"/>
    </source>
</evidence>
<reference evidence="3" key="1">
    <citation type="submission" date="2022-11" db="UniProtKB">
        <authorList>
            <consortium name="WormBaseParasite"/>
        </authorList>
    </citation>
    <scope>IDENTIFICATION</scope>
</reference>
<proteinExistence type="predicted"/>
<dbReference type="AlphaFoldDB" id="A0A914Z8T4"/>
<dbReference type="PANTHER" id="PTHR21593">
    <property type="entry name" value="PRION-LIKE- Q/N-RICH -DOMAIN-BEARING PROTEIN PROTEIN"/>
    <property type="match status" value="1"/>
</dbReference>
<dbReference type="Pfam" id="PF02520">
    <property type="entry name" value="ANIS5_cation-bd"/>
    <property type="match status" value="1"/>
</dbReference>
<name>A0A914Z8T4_9BILA</name>
<dbReference type="WBParaSite" id="PSU_v2.g8248.t1">
    <property type="protein sequence ID" value="PSU_v2.g8248.t1"/>
    <property type="gene ID" value="PSU_v2.g8248"/>
</dbReference>
<organism evidence="2 3">
    <name type="scientific">Panagrolaimus superbus</name>
    <dbReference type="NCBI Taxonomy" id="310955"/>
    <lineage>
        <taxon>Eukaryota</taxon>
        <taxon>Metazoa</taxon>
        <taxon>Ecdysozoa</taxon>
        <taxon>Nematoda</taxon>
        <taxon>Chromadorea</taxon>
        <taxon>Rhabditida</taxon>
        <taxon>Tylenchina</taxon>
        <taxon>Panagrolaimomorpha</taxon>
        <taxon>Panagrolaimoidea</taxon>
        <taxon>Panagrolaimidae</taxon>
        <taxon>Panagrolaimus</taxon>
    </lineage>
</organism>
<evidence type="ECO:0000313" key="2">
    <source>
        <dbReference type="Proteomes" id="UP000887577"/>
    </source>
</evidence>
<dbReference type="PANTHER" id="PTHR21593:SF36">
    <property type="entry name" value="DUF148 DOMAIN-CONTAINING PROTEIN-RELATED"/>
    <property type="match status" value="1"/>
</dbReference>
<dbReference type="InterPro" id="IPR003677">
    <property type="entry name" value="ANIS5_cation-bd"/>
</dbReference>
<protein>
    <submittedName>
        <fullName evidence="3">SXP/RAL-2 family protein Ani s 5-like cation-binding domain-containing protein</fullName>
    </submittedName>
</protein>
<keyword evidence="2" id="KW-1185">Reference proteome</keyword>
<feature type="domain" description="SXP/RAL-2 family protein Ani s 5-like cation-binding" evidence="1">
    <location>
        <begin position="20"/>
        <end position="131"/>
    </location>
</feature>
<dbReference type="InterPro" id="IPR052823">
    <property type="entry name" value="SXP/RAL-2_related"/>
</dbReference>
<evidence type="ECO:0000259" key="1">
    <source>
        <dbReference type="Pfam" id="PF02520"/>
    </source>
</evidence>
<dbReference type="Proteomes" id="UP000887577">
    <property type="component" value="Unplaced"/>
</dbReference>